<protein>
    <submittedName>
        <fullName evidence="2">Transposase (Or an inactivated derivative)</fullName>
    </submittedName>
</protein>
<gene>
    <name evidence="2" type="ORF">SAMN06266787_11735</name>
</gene>
<organism evidence="2 3">
    <name type="scientific">Halorubrum ezzemoulense</name>
    <name type="common">Halorubrum chaoviator</name>
    <dbReference type="NCBI Taxonomy" id="337243"/>
    <lineage>
        <taxon>Archaea</taxon>
        <taxon>Methanobacteriati</taxon>
        <taxon>Methanobacteriota</taxon>
        <taxon>Stenosarchaea group</taxon>
        <taxon>Halobacteria</taxon>
        <taxon>Halobacteriales</taxon>
        <taxon>Haloferacaceae</taxon>
        <taxon>Halorubrum</taxon>
    </lineage>
</organism>
<dbReference type="AlphaFoldDB" id="A0A238YRR3"/>
<reference evidence="2 3" key="1">
    <citation type="submission" date="2017-06" db="EMBL/GenBank/DDBJ databases">
        <authorList>
            <person name="Kim H.J."/>
            <person name="Triplett B.A."/>
        </authorList>
    </citation>
    <scope>NUCLEOTIDE SEQUENCE [LARGE SCALE GENOMIC DNA]</scope>
    <source>
        <strain evidence="2 3">DSM 19316</strain>
    </source>
</reference>
<dbReference type="PANTHER" id="PTHR39967">
    <property type="match status" value="1"/>
</dbReference>
<evidence type="ECO:0000313" key="2">
    <source>
        <dbReference type="EMBL" id="SNR73700.1"/>
    </source>
</evidence>
<dbReference type="PANTHER" id="PTHR39967:SF1">
    <property type="entry name" value="ISH14-TYPE TRANSPOSASE HSIRS44"/>
    <property type="match status" value="1"/>
</dbReference>
<dbReference type="RefSeq" id="WP_089309255.1">
    <property type="nucleotide sequence ID" value="NZ_FZNK01000017.1"/>
</dbReference>
<dbReference type="NCBIfam" id="NF033587">
    <property type="entry name" value="transpos_IS6"/>
    <property type="match status" value="1"/>
</dbReference>
<dbReference type="Pfam" id="PF13610">
    <property type="entry name" value="DDE_Tnp_IS240"/>
    <property type="match status" value="1"/>
</dbReference>
<sequence length="224" mass="25948">MPENDRLSGCLDEINLEFVEREATPRLLMKLSIQLHLAGLSLSNTVLFLEVFGVERVRSTVHNWVHKADLQPESGRSPNHVAVDETVIRLDGEQYWLYAAVDPKTNDLLHTQLEPTTNNALADRFFADLRDKHDMDDATVLVDGSASLQRACRKHDLDFRYERHGNRNSVERVFREIKRRTTSFSNCFSNAKAETADEWLRSFAFAWNQLIRTLRPRNIRLNQN</sequence>
<dbReference type="InterPro" id="IPR047930">
    <property type="entry name" value="Transpos_IS6"/>
</dbReference>
<feature type="domain" description="DDE" evidence="1">
    <location>
        <begin position="81"/>
        <end position="186"/>
    </location>
</feature>
<name>A0A238YRR3_HALEZ</name>
<dbReference type="InterPro" id="IPR032874">
    <property type="entry name" value="DDE_dom"/>
</dbReference>
<evidence type="ECO:0000259" key="1">
    <source>
        <dbReference type="Pfam" id="PF13610"/>
    </source>
</evidence>
<dbReference type="EMBL" id="FZNK01000017">
    <property type="protein sequence ID" value="SNR73700.1"/>
    <property type="molecule type" value="Genomic_DNA"/>
</dbReference>
<dbReference type="Proteomes" id="UP000198297">
    <property type="component" value="Unassembled WGS sequence"/>
</dbReference>
<proteinExistence type="predicted"/>
<accession>A0A238YRR3</accession>
<evidence type="ECO:0000313" key="3">
    <source>
        <dbReference type="Proteomes" id="UP000198297"/>
    </source>
</evidence>